<dbReference type="Gene3D" id="3.90.226.10">
    <property type="entry name" value="2-enoyl-CoA Hydratase, Chain A, domain 1"/>
    <property type="match status" value="1"/>
</dbReference>
<dbReference type="RefSeq" id="WP_044244901.1">
    <property type="nucleotide sequence ID" value="NZ_ASRX01000039.1"/>
</dbReference>
<reference evidence="8 9" key="1">
    <citation type="submission" date="2013-05" db="EMBL/GenBank/DDBJ databases">
        <title>Genome assembly of Chondromyces apiculatus DSM 436.</title>
        <authorList>
            <person name="Sharma G."/>
            <person name="Khatri I."/>
            <person name="Kaur C."/>
            <person name="Mayilraj S."/>
            <person name="Subramanian S."/>
        </authorList>
    </citation>
    <scope>NUCLEOTIDE SEQUENCE [LARGE SCALE GENOMIC DNA]</scope>
    <source>
        <strain evidence="8 9">DSM 436</strain>
    </source>
</reference>
<evidence type="ECO:0000256" key="6">
    <source>
        <dbReference type="SAM" id="SignalP"/>
    </source>
</evidence>
<evidence type="ECO:0000256" key="5">
    <source>
        <dbReference type="RuleBase" id="RU004404"/>
    </source>
</evidence>
<proteinExistence type="inferred from homology"/>
<dbReference type="PANTHER" id="PTHR32060">
    <property type="entry name" value="TAIL-SPECIFIC PROTEASE"/>
    <property type="match status" value="1"/>
</dbReference>
<dbReference type="InterPro" id="IPR001478">
    <property type="entry name" value="PDZ"/>
</dbReference>
<gene>
    <name evidence="8" type="ORF">CAP_4893</name>
</gene>
<organism evidence="8 9">
    <name type="scientific">Chondromyces apiculatus DSM 436</name>
    <dbReference type="NCBI Taxonomy" id="1192034"/>
    <lineage>
        <taxon>Bacteria</taxon>
        <taxon>Pseudomonadati</taxon>
        <taxon>Myxococcota</taxon>
        <taxon>Polyangia</taxon>
        <taxon>Polyangiales</taxon>
        <taxon>Polyangiaceae</taxon>
        <taxon>Chondromyces</taxon>
    </lineage>
</organism>
<feature type="signal peptide" evidence="6">
    <location>
        <begin position="1"/>
        <end position="20"/>
    </location>
</feature>
<dbReference type="InterPro" id="IPR036034">
    <property type="entry name" value="PDZ_sf"/>
</dbReference>
<keyword evidence="3 5" id="KW-0378">Hydrolase</keyword>
<comment type="caution">
    <text evidence="8">The sequence shown here is derived from an EMBL/GenBank/DDBJ whole genome shotgun (WGS) entry which is preliminary data.</text>
</comment>
<dbReference type="AlphaFoldDB" id="A0A017T450"/>
<keyword evidence="4 5" id="KW-0720">Serine protease</keyword>
<evidence type="ECO:0000256" key="3">
    <source>
        <dbReference type="ARBA" id="ARBA00022801"/>
    </source>
</evidence>
<dbReference type="SMART" id="SM00228">
    <property type="entry name" value="PDZ"/>
    <property type="match status" value="1"/>
</dbReference>
<protein>
    <submittedName>
        <fullName evidence="8">Carboxyl-terminal protease</fullName>
    </submittedName>
</protein>
<dbReference type="GO" id="GO:0008236">
    <property type="term" value="F:serine-type peptidase activity"/>
    <property type="evidence" value="ECO:0007669"/>
    <property type="project" value="UniProtKB-KW"/>
</dbReference>
<evidence type="ECO:0000256" key="1">
    <source>
        <dbReference type="ARBA" id="ARBA00009179"/>
    </source>
</evidence>
<dbReference type="GO" id="GO:0030288">
    <property type="term" value="C:outer membrane-bounded periplasmic space"/>
    <property type="evidence" value="ECO:0007669"/>
    <property type="project" value="TreeGrafter"/>
</dbReference>
<evidence type="ECO:0000313" key="8">
    <source>
        <dbReference type="EMBL" id="EYF04019.1"/>
    </source>
</evidence>
<dbReference type="InterPro" id="IPR004447">
    <property type="entry name" value="Peptidase_S41A"/>
</dbReference>
<evidence type="ECO:0000256" key="2">
    <source>
        <dbReference type="ARBA" id="ARBA00022670"/>
    </source>
</evidence>
<dbReference type="CDD" id="cd06782">
    <property type="entry name" value="cpPDZ_CPP-like"/>
    <property type="match status" value="1"/>
</dbReference>
<dbReference type="InterPro" id="IPR041489">
    <property type="entry name" value="PDZ_6"/>
</dbReference>
<accession>A0A017T450</accession>
<dbReference type="SUPFAM" id="SSF52096">
    <property type="entry name" value="ClpP/crotonase"/>
    <property type="match status" value="1"/>
</dbReference>
<dbReference type="Pfam" id="PF22694">
    <property type="entry name" value="CtpB_N-like"/>
    <property type="match status" value="1"/>
</dbReference>
<feature type="chain" id="PRO_5001496901" evidence="6">
    <location>
        <begin position="21"/>
        <end position="440"/>
    </location>
</feature>
<dbReference type="CDD" id="cd07560">
    <property type="entry name" value="Peptidase_S41_CPP"/>
    <property type="match status" value="1"/>
</dbReference>
<dbReference type="Pfam" id="PF17820">
    <property type="entry name" value="PDZ_6"/>
    <property type="match status" value="1"/>
</dbReference>
<name>A0A017T450_9BACT</name>
<dbReference type="eggNOG" id="COG0793">
    <property type="taxonomic scope" value="Bacteria"/>
</dbReference>
<dbReference type="InterPro" id="IPR029045">
    <property type="entry name" value="ClpP/crotonase-like_dom_sf"/>
</dbReference>
<dbReference type="GO" id="GO:0004175">
    <property type="term" value="F:endopeptidase activity"/>
    <property type="evidence" value="ECO:0007669"/>
    <property type="project" value="TreeGrafter"/>
</dbReference>
<keyword evidence="6" id="KW-0732">Signal</keyword>
<dbReference type="Proteomes" id="UP000019678">
    <property type="component" value="Unassembled WGS sequence"/>
</dbReference>
<dbReference type="GO" id="GO:0006508">
    <property type="term" value="P:proteolysis"/>
    <property type="evidence" value="ECO:0007669"/>
    <property type="project" value="UniProtKB-KW"/>
</dbReference>
<comment type="similarity">
    <text evidence="1 5">Belongs to the peptidase S41A family.</text>
</comment>
<dbReference type="SUPFAM" id="SSF50156">
    <property type="entry name" value="PDZ domain-like"/>
    <property type="match status" value="1"/>
</dbReference>
<dbReference type="Gene3D" id="3.30.750.44">
    <property type="match status" value="1"/>
</dbReference>
<dbReference type="STRING" id="1192034.CAP_4893"/>
<dbReference type="Pfam" id="PF03572">
    <property type="entry name" value="Peptidase_S41"/>
    <property type="match status" value="1"/>
</dbReference>
<dbReference type="SMART" id="SM00245">
    <property type="entry name" value="TSPc"/>
    <property type="match status" value="1"/>
</dbReference>
<dbReference type="NCBIfam" id="TIGR00225">
    <property type="entry name" value="prc"/>
    <property type="match status" value="1"/>
</dbReference>
<dbReference type="PANTHER" id="PTHR32060:SF30">
    <property type="entry name" value="CARBOXY-TERMINAL PROCESSING PROTEASE CTPA"/>
    <property type="match status" value="1"/>
</dbReference>
<feature type="domain" description="PDZ" evidence="7">
    <location>
        <begin position="89"/>
        <end position="171"/>
    </location>
</feature>
<dbReference type="InterPro" id="IPR055210">
    <property type="entry name" value="CtpA/B_N"/>
</dbReference>
<evidence type="ECO:0000313" key="9">
    <source>
        <dbReference type="Proteomes" id="UP000019678"/>
    </source>
</evidence>
<evidence type="ECO:0000259" key="7">
    <source>
        <dbReference type="PROSITE" id="PS50106"/>
    </source>
</evidence>
<dbReference type="Gene3D" id="2.30.42.10">
    <property type="match status" value="1"/>
</dbReference>
<keyword evidence="9" id="KW-1185">Reference proteome</keyword>
<dbReference type="EMBL" id="ASRX01000039">
    <property type="protein sequence ID" value="EYF04019.1"/>
    <property type="molecule type" value="Genomic_DNA"/>
</dbReference>
<dbReference type="PROSITE" id="PS50106">
    <property type="entry name" value="PDZ"/>
    <property type="match status" value="1"/>
</dbReference>
<evidence type="ECO:0000256" key="4">
    <source>
        <dbReference type="ARBA" id="ARBA00022825"/>
    </source>
</evidence>
<keyword evidence="2 5" id="KW-0645">Protease</keyword>
<dbReference type="InterPro" id="IPR005151">
    <property type="entry name" value="Tail-specific_protease"/>
</dbReference>
<dbReference type="GO" id="GO:0007165">
    <property type="term" value="P:signal transduction"/>
    <property type="evidence" value="ECO:0007669"/>
    <property type="project" value="TreeGrafter"/>
</dbReference>
<dbReference type="FunFam" id="3.30.750.44:FF:000001">
    <property type="entry name" value="S41 family peptidase"/>
    <property type="match status" value="1"/>
</dbReference>
<dbReference type="FunFam" id="2.30.42.10:FF:000063">
    <property type="entry name" value="Peptidase, S41 family"/>
    <property type="match status" value="1"/>
</dbReference>
<sequence length="440" mass="47152">MRPSAGKWLRTLGLTLAAFAGGVVTSHLARATSQAQSPYAPFEQLARVLVLVENQYVEPAQRSKIVEGAVKGMVAELDPHSAFMNAEEFSAFQEETGGRFGGIGVEVDFRDEAPMVIAPIEGSPAERAGIRSGDQIVAIDGKPTRGERLDRLITMMRGAAGSKVKILVRRPGVAEPISFELKREEIHVTSVVAKRLDKDVAYIRLKQFQEGTHEELLRSASKLRAASKTPLRGVILDMRNNPGGLVDEAEGVADEFLGEGTIYSTRHRNQVVDEARATSGGAFASLPVVVLVNEYSASSSELVAGALQDNRRATLIGNTTFGKGSVQTIFELPGGAGMRLTTMRYYTPSGRSIQAQGVRPDVLIQPAKGGTPAEVMRERDLEGHLDAEETALGGGSQSVITIAGTVLEMSRDVPSDPSKGKDFVLSVGYQTLLKAVPVTR</sequence>